<protein>
    <recommendedName>
        <fullName evidence="2">Protein kinase domain-containing protein</fullName>
    </recommendedName>
</protein>
<evidence type="ECO:0000256" key="1">
    <source>
        <dbReference type="SAM" id="MobiDB-lite"/>
    </source>
</evidence>
<dbReference type="PANTHER" id="PTHR38248:SF2">
    <property type="entry name" value="FUNK1 11"/>
    <property type="match status" value="1"/>
</dbReference>
<dbReference type="PANTHER" id="PTHR38248">
    <property type="entry name" value="FUNK1 6"/>
    <property type="match status" value="1"/>
</dbReference>
<evidence type="ECO:0000313" key="4">
    <source>
        <dbReference type="Proteomes" id="UP000027195"/>
    </source>
</evidence>
<evidence type="ECO:0000259" key="2">
    <source>
        <dbReference type="PROSITE" id="PS50011"/>
    </source>
</evidence>
<dbReference type="Proteomes" id="UP000027195">
    <property type="component" value="Unassembled WGS sequence"/>
</dbReference>
<dbReference type="Gene3D" id="1.10.510.10">
    <property type="entry name" value="Transferase(Phosphotransferase) domain 1"/>
    <property type="match status" value="1"/>
</dbReference>
<dbReference type="InParanoid" id="A0A067N4H0"/>
<gene>
    <name evidence="3" type="ORF">BOTBODRAFT_29056</name>
</gene>
<dbReference type="GO" id="GO:0005524">
    <property type="term" value="F:ATP binding"/>
    <property type="evidence" value="ECO:0007669"/>
    <property type="project" value="InterPro"/>
</dbReference>
<dbReference type="AlphaFoldDB" id="A0A067N4H0"/>
<feature type="domain" description="Protein kinase" evidence="2">
    <location>
        <begin position="230"/>
        <end position="567"/>
    </location>
</feature>
<dbReference type="PROSITE" id="PS50011">
    <property type="entry name" value="PROTEIN_KINASE_DOM"/>
    <property type="match status" value="1"/>
</dbReference>
<dbReference type="InterPro" id="IPR011009">
    <property type="entry name" value="Kinase-like_dom_sf"/>
</dbReference>
<dbReference type="OrthoDB" id="5569250at2759"/>
<dbReference type="STRING" id="930990.A0A067N4H0"/>
<keyword evidence="4" id="KW-1185">Reference proteome</keyword>
<dbReference type="HOGENOM" id="CLU_444792_0_0_1"/>
<evidence type="ECO:0000313" key="3">
    <source>
        <dbReference type="EMBL" id="KDQ18676.1"/>
    </source>
</evidence>
<dbReference type="InterPro" id="IPR000719">
    <property type="entry name" value="Prot_kinase_dom"/>
</dbReference>
<feature type="region of interest" description="Disordered" evidence="1">
    <location>
        <begin position="258"/>
        <end position="284"/>
    </location>
</feature>
<sequence length="620" mass="70343">MANHILEHAAKVDPPSPMKWVPLGTTYLLTTAGEKSQHGPDAIIVPKSLPTRSEEMIKEIRWTDPLLPVKFKIQSDSASCEPEGVEIVQKELIKDELQLASYALEMLSALGNRLFVLGLLFDGYWGRIWYFSRSVVISSTSFHIESQFTTFASIIAALPRLSFEQLGFDPNIFSLTPPTCPPRSLTGWILRLPKENPSGAYSYASIRRIIHIQRCIIGRATVVGQIEAFFEKIEDIKKGEDSGKGEDNEKDERAKRLYRRSLQPHDSPSVKKSPAPALDTNKPITFENGTEEECYRLLRATEEKYKDSWVFKLSSQVTTRRSELHILEKARSAGIDRVPAFRSSMSGVLARLSDGSLDALNLIDSSGGPLYEHRDLRVLVSEYIHHVYRLWGVELKKALHDVIYVIRDLDKAKMLHRDISINNLAYRRDPHGRVEGIIYDFDLALDMEADTASSKHRTGTTAFLAIHLLRNTIPPHRLSFDYESILYVIWWLVTYHMRGGATITEDPMEEWYLGSVKTIRGAKWDALSGRISILPHHKDLYEGLRRLRKHVRNALNRMIDECDTPALGRHTGEFTIDYELLSRRGVTAESLGLTADGFSAALGWRDEVERYERGEIGTQG</sequence>
<reference evidence="4" key="1">
    <citation type="journal article" date="2014" name="Proc. Natl. Acad. Sci. U.S.A.">
        <title>Extensive sampling of basidiomycete genomes demonstrates inadequacy of the white-rot/brown-rot paradigm for wood decay fungi.</title>
        <authorList>
            <person name="Riley R."/>
            <person name="Salamov A.A."/>
            <person name="Brown D.W."/>
            <person name="Nagy L.G."/>
            <person name="Floudas D."/>
            <person name="Held B.W."/>
            <person name="Levasseur A."/>
            <person name="Lombard V."/>
            <person name="Morin E."/>
            <person name="Otillar R."/>
            <person name="Lindquist E.A."/>
            <person name="Sun H."/>
            <person name="LaButti K.M."/>
            <person name="Schmutz J."/>
            <person name="Jabbour D."/>
            <person name="Luo H."/>
            <person name="Baker S.E."/>
            <person name="Pisabarro A.G."/>
            <person name="Walton J.D."/>
            <person name="Blanchette R.A."/>
            <person name="Henrissat B."/>
            <person name="Martin F."/>
            <person name="Cullen D."/>
            <person name="Hibbett D.S."/>
            <person name="Grigoriev I.V."/>
        </authorList>
    </citation>
    <scope>NUCLEOTIDE SEQUENCE [LARGE SCALE GENOMIC DNA]</scope>
    <source>
        <strain evidence="4">FD-172 SS1</strain>
    </source>
</reference>
<organism evidence="3 4">
    <name type="scientific">Botryobasidium botryosum (strain FD-172 SS1)</name>
    <dbReference type="NCBI Taxonomy" id="930990"/>
    <lineage>
        <taxon>Eukaryota</taxon>
        <taxon>Fungi</taxon>
        <taxon>Dikarya</taxon>
        <taxon>Basidiomycota</taxon>
        <taxon>Agaricomycotina</taxon>
        <taxon>Agaricomycetes</taxon>
        <taxon>Cantharellales</taxon>
        <taxon>Botryobasidiaceae</taxon>
        <taxon>Botryobasidium</taxon>
    </lineage>
</organism>
<accession>A0A067N4H0</accession>
<dbReference type="GO" id="GO:0004672">
    <property type="term" value="F:protein kinase activity"/>
    <property type="evidence" value="ECO:0007669"/>
    <property type="project" value="InterPro"/>
</dbReference>
<dbReference type="Pfam" id="PF17667">
    <property type="entry name" value="Pkinase_fungal"/>
    <property type="match status" value="2"/>
</dbReference>
<proteinExistence type="predicted"/>
<dbReference type="EMBL" id="KL198021">
    <property type="protein sequence ID" value="KDQ18676.1"/>
    <property type="molecule type" value="Genomic_DNA"/>
</dbReference>
<name>A0A067N4H0_BOTB1</name>
<dbReference type="InterPro" id="IPR040976">
    <property type="entry name" value="Pkinase_fungal"/>
</dbReference>
<dbReference type="SUPFAM" id="SSF56112">
    <property type="entry name" value="Protein kinase-like (PK-like)"/>
    <property type="match status" value="1"/>
</dbReference>